<reference evidence="3" key="1">
    <citation type="submission" date="2022-11" db="UniProtKB">
        <authorList>
            <consortium name="WormBaseParasite"/>
        </authorList>
    </citation>
    <scope>IDENTIFICATION</scope>
</reference>
<accession>A0A915HT97</accession>
<feature type="transmembrane region" description="Helical" evidence="1">
    <location>
        <begin position="28"/>
        <end position="47"/>
    </location>
</feature>
<protein>
    <submittedName>
        <fullName evidence="3">Uncharacterized protein</fullName>
    </submittedName>
</protein>
<name>A0A915HT97_ROMCU</name>
<dbReference type="AlphaFoldDB" id="A0A915HT97"/>
<evidence type="ECO:0000313" key="3">
    <source>
        <dbReference type="WBParaSite" id="nRc.2.0.1.t04979-RA"/>
    </source>
</evidence>
<evidence type="ECO:0000313" key="2">
    <source>
        <dbReference type="Proteomes" id="UP000887565"/>
    </source>
</evidence>
<dbReference type="Proteomes" id="UP000887565">
    <property type="component" value="Unplaced"/>
</dbReference>
<proteinExistence type="predicted"/>
<dbReference type="WBParaSite" id="nRc.2.0.1.t04979-RA">
    <property type="protein sequence ID" value="nRc.2.0.1.t04979-RA"/>
    <property type="gene ID" value="nRc.2.0.1.g04979"/>
</dbReference>
<organism evidence="2 3">
    <name type="scientific">Romanomermis culicivorax</name>
    <name type="common">Nematode worm</name>
    <dbReference type="NCBI Taxonomy" id="13658"/>
    <lineage>
        <taxon>Eukaryota</taxon>
        <taxon>Metazoa</taxon>
        <taxon>Ecdysozoa</taxon>
        <taxon>Nematoda</taxon>
        <taxon>Enoplea</taxon>
        <taxon>Dorylaimia</taxon>
        <taxon>Mermithida</taxon>
        <taxon>Mermithoidea</taxon>
        <taxon>Mermithidae</taxon>
        <taxon>Romanomermis</taxon>
    </lineage>
</organism>
<keyword evidence="1" id="KW-1133">Transmembrane helix</keyword>
<keyword evidence="1" id="KW-0472">Membrane</keyword>
<keyword evidence="1" id="KW-0812">Transmembrane</keyword>
<keyword evidence="2" id="KW-1185">Reference proteome</keyword>
<evidence type="ECO:0000256" key="1">
    <source>
        <dbReference type="SAM" id="Phobius"/>
    </source>
</evidence>
<sequence>MGMPQIVRFGFQRKQFLLNGVQSLFDRLNFLFGFLAFPFQEIFFVLVNMGNVGPGYSKDNQAAGPKNP</sequence>